<feature type="compositionally biased region" description="Polar residues" evidence="1">
    <location>
        <begin position="67"/>
        <end position="80"/>
    </location>
</feature>
<keyword evidence="4" id="KW-1185">Reference proteome</keyword>
<feature type="region of interest" description="Disordered" evidence="1">
    <location>
        <begin position="1"/>
        <end position="34"/>
    </location>
</feature>
<name>A0ABZ1KJ31_STRAH</name>
<proteinExistence type="predicted"/>
<evidence type="ECO:0000313" key="4">
    <source>
        <dbReference type="Proteomes" id="UP001622557"/>
    </source>
</evidence>
<organism evidence="2 4">
    <name type="scientific">Streptomyces achromogenes</name>
    <dbReference type="NCBI Taxonomy" id="67255"/>
    <lineage>
        <taxon>Bacteria</taxon>
        <taxon>Bacillati</taxon>
        <taxon>Actinomycetota</taxon>
        <taxon>Actinomycetes</taxon>
        <taxon>Kitasatosporales</taxon>
        <taxon>Streptomycetaceae</taxon>
        <taxon>Streptomyces</taxon>
    </lineage>
</organism>
<dbReference type="GeneID" id="97286361"/>
<dbReference type="EMBL" id="CP108164">
    <property type="protein sequence ID" value="WTQ85705.1"/>
    <property type="molecule type" value="Genomic_DNA"/>
</dbReference>
<dbReference type="Proteomes" id="UP001622557">
    <property type="component" value="Chromosome"/>
</dbReference>
<feature type="region of interest" description="Disordered" evidence="1">
    <location>
        <begin position="49"/>
        <end position="97"/>
    </location>
</feature>
<reference evidence="2 4" key="1">
    <citation type="submission" date="2022-10" db="EMBL/GenBank/DDBJ databases">
        <title>The complete genomes of actinobacterial strains from the NBC collection.</title>
        <authorList>
            <person name="Joergensen T.S."/>
            <person name="Alvarez Arevalo M."/>
            <person name="Sterndorff E.B."/>
            <person name="Faurdal D."/>
            <person name="Vuksanovic O."/>
            <person name="Mourched A.-S."/>
            <person name="Charusanti P."/>
            <person name="Shaw S."/>
            <person name="Blin K."/>
            <person name="Weber T."/>
        </authorList>
    </citation>
    <scope>NUCLEOTIDE SEQUENCE [LARGE SCALE GENOMIC DNA]</scope>
    <source>
        <strain evidence="2 4">NBC_00156</strain>
    </source>
</reference>
<dbReference type="RefSeq" id="WP_405444436.1">
    <property type="nucleotide sequence ID" value="NZ_CP108164.1"/>
</dbReference>
<accession>A0ABZ1KJ31</accession>
<protein>
    <submittedName>
        <fullName evidence="2">Uncharacterized protein</fullName>
    </submittedName>
</protein>
<sequence length="97" mass="10355">MTNAVVKQPRIPYPPSRARVSQSPGPVTTNGRTMTGRRVQSCDQLVAYGGGRSEHPHPPFTAAGQGPASNAAPSKMTISGMNRVRPAEQRDRAAYNP</sequence>
<feature type="compositionally biased region" description="Basic and acidic residues" evidence="1">
    <location>
        <begin position="85"/>
        <end position="97"/>
    </location>
</feature>
<gene>
    <name evidence="2" type="ORF">OG350_00020</name>
    <name evidence="3" type="ORF">OG350_37980</name>
</gene>
<dbReference type="EMBL" id="CP108164">
    <property type="protein sequence ID" value="WTQ78793.1"/>
    <property type="molecule type" value="Genomic_DNA"/>
</dbReference>
<feature type="compositionally biased region" description="Polar residues" evidence="1">
    <location>
        <begin position="19"/>
        <end position="33"/>
    </location>
</feature>
<evidence type="ECO:0000313" key="2">
    <source>
        <dbReference type="EMBL" id="WTQ78793.1"/>
    </source>
</evidence>
<evidence type="ECO:0000256" key="1">
    <source>
        <dbReference type="SAM" id="MobiDB-lite"/>
    </source>
</evidence>
<evidence type="ECO:0000313" key="3">
    <source>
        <dbReference type="EMBL" id="WTQ85705.1"/>
    </source>
</evidence>